<proteinExistence type="predicted"/>
<dbReference type="Proteomes" id="UP001595075">
    <property type="component" value="Unassembled WGS sequence"/>
</dbReference>
<sequence>MKSSVFLCAATAVGYVAATPIEHEITLFVKRPGQDINLDRRAVPSKCSPDNCARAVTGLDKGPAVQSAHRNDCISLFSYTSIPPTVTDTVYVTPHLAVSTTQTLATVTVTPATSTIPTTVYLSYTATNAPDKRAISAGSLISPSLVPAYASPCSGLARFSSACACWSITPVTATLPTPTITITLTAEAEIDSTYSATATASSFATATVPLASYTYPASCDKLAYANGYPYRVWCGQSGVVADAPLYVAASIGANSWEDCLAWIGANYAGMAIEYRISTKTCTAYTGWWTYYRYADPDVVFGGDVNP</sequence>
<evidence type="ECO:0000313" key="3">
    <source>
        <dbReference type="Proteomes" id="UP001595075"/>
    </source>
</evidence>
<evidence type="ECO:0000313" key="2">
    <source>
        <dbReference type="EMBL" id="KAL2072107.1"/>
    </source>
</evidence>
<accession>A0ABR4CRA3</accession>
<name>A0ABR4CRA3_9HELO</name>
<keyword evidence="3" id="KW-1185">Reference proteome</keyword>
<gene>
    <name evidence="2" type="ORF">VTL71DRAFT_11450</name>
</gene>
<feature type="chain" id="PRO_5046145873" evidence="1">
    <location>
        <begin position="19"/>
        <end position="306"/>
    </location>
</feature>
<keyword evidence="1" id="KW-0732">Signal</keyword>
<comment type="caution">
    <text evidence="2">The sequence shown here is derived from an EMBL/GenBank/DDBJ whole genome shotgun (WGS) entry which is preliminary data.</text>
</comment>
<reference evidence="2 3" key="1">
    <citation type="journal article" date="2024" name="Commun. Biol.">
        <title>Comparative genomic analysis of thermophilic fungi reveals convergent evolutionary adaptations and gene losses.</title>
        <authorList>
            <person name="Steindorff A.S."/>
            <person name="Aguilar-Pontes M.V."/>
            <person name="Robinson A.J."/>
            <person name="Andreopoulos B."/>
            <person name="LaButti K."/>
            <person name="Kuo A."/>
            <person name="Mondo S."/>
            <person name="Riley R."/>
            <person name="Otillar R."/>
            <person name="Haridas S."/>
            <person name="Lipzen A."/>
            <person name="Grimwood J."/>
            <person name="Schmutz J."/>
            <person name="Clum A."/>
            <person name="Reid I.D."/>
            <person name="Moisan M.C."/>
            <person name="Butler G."/>
            <person name="Nguyen T.T.M."/>
            <person name="Dewar K."/>
            <person name="Conant G."/>
            <person name="Drula E."/>
            <person name="Henrissat B."/>
            <person name="Hansel C."/>
            <person name="Singer S."/>
            <person name="Hutchinson M.I."/>
            <person name="de Vries R.P."/>
            <person name="Natvig D.O."/>
            <person name="Powell A.J."/>
            <person name="Tsang A."/>
            <person name="Grigoriev I.V."/>
        </authorList>
    </citation>
    <scope>NUCLEOTIDE SEQUENCE [LARGE SCALE GENOMIC DNA]</scope>
    <source>
        <strain evidence="2 3">CBS 494.80</strain>
    </source>
</reference>
<dbReference type="EMBL" id="JAZHXI010000004">
    <property type="protein sequence ID" value="KAL2072107.1"/>
    <property type="molecule type" value="Genomic_DNA"/>
</dbReference>
<feature type="signal peptide" evidence="1">
    <location>
        <begin position="1"/>
        <end position="18"/>
    </location>
</feature>
<organism evidence="2 3">
    <name type="scientific">Oculimacula yallundae</name>
    <dbReference type="NCBI Taxonomy" id="86028"/>
    <lineage>
        <taxon>Eukaryota</taxon>
        <taxon>Fungi</taxon>
        <taxon>Dikarya</taxon>
        <taxon>Ascomycota</taxon>
        <taxon>Pezizomycotina</taxon>
        <taxon>Leotiomycetes</taxon>
        <taxon>Helotiales</taxon>
        <taxon>Ploettnerulaceae</taxon>
        <taxon>Oculimacula</taxon>
    </lineage>
</organism>
<evidence type="ECO:0000256" key="1">
    <source>
        <dbReference type="SAM" id="SignalP"/>
    </source>
</evidence>
<protein>
    <submittedName>
        <fullName evidence="2">Uncharacterized protein</fullName>
    </submittedName>
</protein>